<feature type="non-terminal residue" evidence="3">
    <location>
        <position position="350"/>
    </location>
</feature>
<proteinExistence type="predicted"/>
<dbReference type="AlphaFoldDB" id="X1FN25"/>
<dbReference type="InterPro" id="IPR029030">
    <property type="entry name" value="Caspase-like_dom_sf"/>
</dbReference>
<accession>X1FN25</accession>
<reference evidence="3" key="1">
    <citation type="journal article" date="2014" name="Front. Microbiol.">
        <title>High frequency of phylogenetically diverse reductive dehalogenase-homologous genes in deep subseafloor sedimentary metagenomes.</title>
        <authorList>
            <person name="Kawai M."/>
            <person name="Futagami T."/>
            <person name="Toyoda A."/>
            <person name="Takaki Y."/>
            <person name="Nishi S."/>
            <person name="Hori S."/>
            <person name="Arai W."/>
            <person name="Tsubouchi T."/>
            <person name="Morono Y."/>
            <person name="Uchiyama I."/>
            <person name="Ito T."/>
            <person name="Fujiyama A."/>
            <person name="Inagaki F."/>
            <person name="Takami H."/>
        </authorList>
    </citation>
    <scope>NUCLEOTIDE SEQUENCE</scope>
    <source>
        <strain evidence="3">Expedition CK06-06</strain>
    </source>
</reference>
<protein>
    <recommendedName>
        <fullName evidence="2">Gingipain domain-containing protein</fullName>
    </recommendedName>
</protein>
<dbReference type="EMBL" id="BARU01008954">
    <property type="protein sequence ID" value="GAH46377.1"/>
    <property type="molecule type" value="Genomic_DNA"/>
</dbReference>
<dbReference type="SUPFAM" id="SSF52129">
    <property type="entry name" value="Caspase-like"/>
    <property type="match status" value="1"/>
</dbReference>
<organism evidence="3">
    <name type="scientific">marine sediment metagenome</name>
    <dbReference type="NCBI Taxonomy" id="412755"/>
    <lineage>
        <taxon>unclassified sequences</taxon>
        <taxon>metagenomes</taxon>
        <taxon>ecological metagenomes</taxon>
    </lineage>
</organism>
<dbReference type="Gene3D" id="3.40.50.10390">
    <property type="entry name" value="Gingipain r, domain 1"/>
    <property type="match status" value="1"/>
</dbReference>
<evidence type="ECO:0000256" key="1">
    <source>
        <dbReference type="ARBA" id="ARBA00022729"/>
    </source>
</evidence>
<evidence type="ECO:0000259" key="2">
    <source>
        <dbReference type="Pfam" id="PF01364"/>
    </source>
</evidence>
<dbReference type="GO" id="GO:0006508">
    <property type="term" value="P:proteolysis"/>
    <property type="evidence" value="ECO:0007669"/>
    <property type="project" value="InterPro"/>
</dbReference>
<dbReference type="InterPro" id="IPR029031">
    <property type="entry name" value="Gingipain_N_sf"/>
</dbReference>
<dbReference type="GO" id="GO:0008234">
    <property type="term" value="F:cysteine-type peptidase activity"/>
    <property type="evidence" value="ECO:0007669"/>
    <property type="project" value="InterPro"/>
</dbReference>
<comment type="caution">
    <text evidence="3">The sequence shown here is derived from an EMBL/GenBank/DDBJ whole genome shotgun (WGS) entry which is preliminary data.</text>
</comment>
<dbReference type="InterPro" id="IPR001769">
    <property type="entry name" value="Gingipain"/>
</dbReference>
<keyword evidence="1" id="KW-0732">Signal</keyword>
<evidence type="ECO:0000313" key="3">
    <source>
        <dbReference type="EMBL" id="GAH46377.1"/>
    </source>
</evidence>
<feature type="domain" description="Gingipain" evidence="2">
    <location>
        <begin position="273"/>
        <end position="350"/>
    </location>
</feature>
<name>X1FN25_9ZZZZ</name>
<gene>
    <name evidence="3" type="ORF">S03H2_17369</name>
</gene>
<dbReference type="Pfam" id="PF01364">
    <property type="entry name" value="Peptidase_C25"/>
    <property type="match status" value="1"/>
</dbReference>
<sequence>VPLFYNPFTDTNVYWLTWGENEGKRMEVVDGSPSFNEPYTPSCFKKTIHIEENHLCPSKSGFGWVWEEVVLPTNVSSISRNYAFSVKNLYSDSFEVFTAVYGATTGTHCIELQMKSIPFSDTCWAGMNYTAPFTWLSGGTNLSSGDNTITVRVHKGGGGDKIYIDYFEVSFYKNYKAFNNVLEFSIKEDAPVDTIYEFNLNGFFESPYIFDITSPFNTKRITGSTFNYGTVKFQIFVPQEEKKKCIATKVFKTPESITEGNPNSLRNVDKADYIIVTHKKFYYAASELRDWRRNHLLGVQNPTIKIVMIDEIFDNFSWGLSDPVAIRNFFYYAANFWEYPPGYVLLFGGG</sequence>
<feature type="non-terminal residue" evidence="3">
    <location>
        <position position="1"/>
    </location>
</feature>